<feature type="region of interest" description="Disordered" evidence="1">
    <location>
        <begin position="25"/>
        <end position="52"/>
    </location>
</feature>
<dbReference type="EMBL" id="JALJOS010000007">
    <property type="protein sequence ID" value="KAK9836867.1"/>
    <property type="molecule type" value="Genomic_DNA"/>
</dbReference>
<dbReference type="Proteomes" id="UP001438707">
    <property type="component" value="Unassembled WGS sequence"/>
</dbReference>
<dbReference type="PANTHER" id="PTHR34801:SF2">
    <property type="entry name" value="EXPRESSED PROTEIN"/>
    <property type="match status" value="1"/>
</dbReference>
<reference evidence="2 3" key="1">
    <citation type="journal article" date="2024" name="Nat. Commun.">
        <title>Phylogenomics reveals the evolutionary origins of lichenization in chlorophyte algae.</title>
        <authorList>
            <person name="Puginier C."/>
            <person name="Libourel C."/>
            <person name="Otte J."/>
            <person name="Skaloud P."/>
            <person name="Haon M."/>
            <person name="Grisel S."/>
            <person name="Petersen M."/>
            <person name="Berrin J.G."/>
            <person name="Delaux P.M."/>
            <person name="Dal Grande F."/>
            <person name="Keller J."/>
        </authorList>
    </citation>
    <scope>NUCLEOTIDE SEQUENCE [LARGE SCALE GENOMIC DNA]</scope>
    <source>
        <strain evidence="2 3">SAG 2145</strain>
    </source>
</reference>
<evidence type="ECO:0000313" key="2">
    <source>
        <dbReference type="EMBL" id="KAK9836867.1"/>
    </source>
</evidence>
<sequence length="318" mass="34897">MHCNLNITWLQPGCGTASRPNKTHRCRASGKPAASRLQSSTCERSGEHDGGQQYHRREALGLLAGASLAWTQSADAAKPAAPPPPAPPTGACSDCVGEIDSTLNACNLQSPSCVSSQNEDESHFEAPWQYEGSQKAAVKRLIKAVTEEPLNDRSPQGILVDHHQGSDGSDYVRFVFGKRPRGAEDWKMDDALDAEFLFLAGDNIVDLRAASRTKPNFAQGSVGFSIEGGVKYDTNVARKQLEDLRKSLRWDIVPVITGFDPKYNSDKALWFEKLYQPFLGSRARKPDKDVPWDMKGPQDFVGSEAIKARRSQQATPTR</sequence>
<proteinExistence type="predicted"/>
<name>A0AAW1RU53_9CHLO</name>
<dbReference type="PANTHER" id="PTHR34801">
    <property type="entry name" value="EXPRESSED PROTEIN"/>
    <property type="match status" value="1"/>
</dbReference>
<dbReference type="InterPro" id="IPR010865">
    <property type="entry name" value="DUF1499"/>
</dbReference>
<accession>A0AAW1RU53</accession>
<dbReference type="Pfam" id="PF07386">
    <property type="entry name" value="DUF1499"/>
    <property type="match status" value="1"/>
</dbReference>
<organism evidence="2 3">
    <name type="scientific">Apatococcus lobatus</name>
    <dbReference type="NCBI Taxonomy" id="904363"/>
    <lineage>
        <taxon>Eukaryota</taxon>
        <taxon>Viridiplantae</taxon>
        <taxon>Chlorophyta</taxon>
        <taxon>core chlorophytes</taxon>
        <taxon>Trebouxiophyceae</taxon>
        <taxon>Chlorellales</taxon>
        <taxon>Chlorellaceae</taxon>
        <taxon>Apatococcus</taxon>
    </lineage>
</organism>
<gene>
    <name evidence="2" type="ORF">WJX74_009896</name>
</gene>
<protein>
    <submittedName>
        <fullName evidence="2">Uncharacterized protein</fullName>
    </submittedName>
</protein>
<comment type="caution">
    <text evidence="2">The sequence shown here is derived from an EMBL/GenBank/DDBJ whole genome shotgun (WGS) entry which is preliminary data.</text>
</comment>
<keyword evidence="3" id="KW-1185">Reference proteome</keyword>
<evidence type="ECO:0000313" key="3">
    <source>
        <dbReference type="Proteomes" id="UP001438707"/>
    </source>
</evidence>
<evidence type="ECO:0000256" key="1">
    <source>
        <dbReference type="SAM" id="MobiDB-lite"/>
    </source>
</evidence>
<dbReference type="AlphaFoldDB" id="A0AAW1RU53"/>
<feature type="region of interest" description="Disordered" evidence="1">
    <location>
        <begin position="283"/>
        <end position="318"/>
    </location>
</feature>